<name>A0ABR2JW68_9EUKA</name>
<organism evidence="1 2">
    <name type="scientific">Tritrichomonas musculus</name>
    <dbReference type="NCBI Taxonomy" id="1915356"/>
    <lineage>
        <taxon>Eukaryota</taxon>
        <taxon>Metamonada</taxon>
        <taxon>Parabasalia</taxon>
        <taxon>Tritrichomonadida</taxon>
        <taxon>Tritrichomonadidae</taxon>
        <taxon>Tritrichomonas</taxon>
    </lineage>
</organism>
<reference evidence="1 2" key="1">
    <citation type="submission" date="2024-04" db="EMBL/GenBank/DDBJ databases">
        <title>Tritrichomonas musculus Genome.</title>
        <authorList>
            <person name="Alves-Ferreira E."/>
            <person name="Grigg M."/>
            <person name="Lorenzi H."/>
            <person name="Galac M."/>
        </authorList>
    </citation>
    <scope>NUCLEOTIDE SEQUENCE [LARGE SCALE GENOMIC DNA]</scope>
    <source>
        <strain evidence="1 2">EAF2021</strain>
    </source>
</reference>
<dbReference type="EMBL" id="JAPFFF010000009">
    <property type="protein sequence ID" value="KAK8883075.1"/>
    <property type="molecule type" value="Genomic_DNA"/>
</dbReference>
<protein>
    <recommendedName>
        <fullName evidence="3">Nucleotide-diphospho-sugar transferase domain-containing protein</fullName>
    </recommendedName>
</protein>
<accession>A0ABR2JW68</accession>
<keyword evidence="2" id="KW-1185">Reference proteome</keyword>
<evidence type="ECO:0000313" key="2">
    <source>
        <dbReference type="Proteomes" id="UP001470230"/>
    </source>
</evidence>
<comment type="caution">
    <text evidence="1">The sequence shown here is derived from an EMBL/GenBank/DDBJ whole genome shotgun (WGS) entry which is preliminary data.</text>
</comment>
<proteinExistence type="predicted"/>
<sequence length="379" mass="43958">MEVHLEKIIKFALNVFHIVFLVIYLNKSFKNCHSPISYQIFLIFEHFRKIEFFPNFYISGNPKKFDKCKLCSFHPNNGSYPPNSSPRDAIFLLGLNKLTNLLPIVKTLRTSGSKCRLFLFTDNSTISKYKSQPKFMQSLEDCGTEFINLGKVVTGGLFNICYLKYYIYKIFLKQNKFFFDRVIFMDLYDSIIQHDPFTTEFKQSLYLSNEGYIIKNDGFNTQYINSGYVQLKNHCSDPELIFSEEQKTNISNGYILNGGLQQGGVDALIKLCEIMEKSGNIKERKSFLLDQSFLNMIVYSGYLKKRMEYTILPAGNDLSSTIGIYVGKVKNVKFVFGNISRDGHFPAILHQFDRSGQIKDDLKKVCPNDENFTDYLRYR</sequence>
<dbReference type="Proteomes" id="UP001470230">
    <property type="component" value="Unassembled WGS sequence"/>
</dbReference>
<gene>
    <name evidence="1" type="ORF">M9Y10_045723</name>
</gene>
<dbReference type="InterPro" id="IPR029044">
    <property type="entry name" value="Nucleotide-diphossugar_trans"/>
</dbReference>
<evidence type="ECO:0000313" key="1">
    <source>
        <dbReference type="EMBL" id="KAK8883075.1"/>
    </source>
</evidence>
<dbReference type="SUPFAM" id="SSF53448">
    <property type="entry name" value="Nucleotide-diphospho-sugar transferases"/>
    <property type="match status" value="1"/>
</dbReference>
<evidence type="ECO:0008006" key="3">
    <source>
        <dbReference type="Google" id="ProtNLM"/>
    </source>
</evidence>